<dbReference type="InterPro" id="IPR009939">
    <property type="entry name" value="Chitosanase_fungal"/>
</dbReference>
<evidence type="ECO:0000256" key="3">
    <source>
        <dbReference type="ARBA" id="ARBA00007799"/>
    </source>
</evidence>
<organism evidence="12 13">
    <name type="scientific">Aspergillus sclerotioniger CBS 115572</name>
    <dbReference type="NCBI Taxonomy" id="1450535"/>
    <lineage>
        <taxon>Eukaryota</taxon>
        <taxon>Fungi</taxon>
        <taxon>Dikarya</taxon>
        <taxon>Ascomycota</taxon>
        <taxon>Pezizomycotina</taxon>
        <taxon>Eurotiomycetes</taxon>
        <taxon>Eurotiomycetidae</taxon>
        <taxon>Eurotiales</taxon>
        <taxon>Aspergillaceae</taxon>
        <taxon>Aspergillus</taxon>
        <taxon>Aspergillus subgen. Circumdati</taxon>
    </lineage>
</organism>
<dbReference type="GO" id="GO:0005576">
    <property type="term" value="C:extracellular region"/>
    <property type="evidence" value="ECO:0007669"/>
    <property type="project" value="UniProtKB-SubCell"/>
</dbReference>
<dbReference type="OrthoDB" id="4756206at2759"/>
<evidence type="ECO:0000256" key="6">
    <source>
        <dbReference type="ARBA" id="ARBA00022801"/>
    </source>
</evidence>
<evidence type="ECO:0000256" key="8">
    <source>
        <dbReference type="ARBA" id="ARBA00023295"/>
    </source>
</evidence>
<evidence type="ECO:0000256" key="10">
    <source>
        <dbReference type="ARBA" id="ARBA00029386"/>
    </source>
</evidence>
<keyword evidence="9 11" id="KW-0624">Polysaccharide degradation</keyword>
<keyword evidence="7" id="KW-0119">Carbohydrate metabolism</keyword>
<comment type="subcellular location">
    <subcellularLocation>
        <location evidence="2 11">Secreted</location>
    </subcellularLocation>
</comment>
<dbReference type="STRING" id="1450535.A0A317V1R7"/>
<name>A0A317V1R7_9EURO</name>
<reference evidence="12 13" key="1">
    <citation type="submission" date="2016-12" db="EMBL/GenBank/DDBJ databases">
        <title>The genomes of Aspergillus section Nigri reveals drivers in fungal speciation.</title>
        <authorList>
            <consortium name="DOE Joint Genome Institute"/>
            <person name="Vesth T.C."/>
            <person name="Nybo J."/>
            <person name="Theobald S."/>
            <person name="Brandl J."/>
            <person name="Frisvad J.C."/>
            <person name="Nielsen K.F."/>
            <person name="Lyhne E.K."/>
            <person name="Kogle M.E."/>
            <person name="Kuo A."/>
            <person name="Riley R."/>
            <person name="Clum A."/>
            <person name="Nolan M."/>
            <person name="Lipzen A."/>
            <person name="Salamov A."/>
            <person name="Henrissat B."/>
            <person name="Wiebenga A."/>
            <person name="De Vries R.P."/>
            <person name="Grigoriev I.V."/>
            <person name="Mortensen U.H."/>
            <person name="Andersen M.R."/>
            <person name="Baker S.E."/>
        </authorList>
    </citation>
    <scope>NUCLEOTIDE SEQUENCE [LARGE SCALE GENOMIC DNA]</scope>
    <source>
        <strain evidence="12 13">CBS 115572</strain>
    </source>
</reference>
<evidence type="ECO:0000313" key="12">
    <source>
        <dbReference type="EMBL" id="PWY68015.1"/>
    </source>
</evidence>
<keyword evidence="8 11" id="KW-0326">Glycosidase</keyword>
<feature type="signal peptide" evidence="11">
    <location>
        <begin position="1"/>
        <end position="20"/>
    </location>
</feature>
<dbReference type="Proteomes" id="UP000246702">
    <property type="component" value="Unassembled WGS sequence"/>
</dbReference>
<dbReference type="GO" id="GO:0000272">
    <property type="term" value="P:polysaccharide catabolic process"/>
    <property type="evidence" value="ECO:0007669"/>
    <property type="project" value="UniProtKB-KW"/>
</dbReference>
<keyword evidence="13" id="KW-1185">Reference proteome</keyword>
<proteinExistence type="inferred from homology"/>
<feature type="chain" id="PRO_5016191390" description="Endo-chitosanase" evidence="11">
    <location>
        <begin position="21"/>
        <end position="441"/>
    </location>
</feature>
<gene>
    <name evidence="12" type="ORF">BO94DRAFT_611829</name>
</gene>
<keyword evidence="5 11" id="KW-0732">Signal</keyword>
<keyword evidence="6 11" id="KW-0378">Hydrolase</keyword>
<keyword evidence="4" id="KW-0964">Secreted</keyword>
<evidence type="ECO:0000256" key="11">
    <source>
        <dbReference type="RuleBase" id="RU361208"/>
    </source>
</evidence>
<dbReference type="EMBL" id="MSFK01000046">
    <property type="protein sequence ID" value="PWY68015.1"/>
    <property type="molecule type" value="Genomic_DNA"/>
</dbReference>
<evidence type="ECO:0000256" key="5">
    <source>
        <dbReference type="ARBA" id="ARBA00022729"/>
    </source>
</evidence>
<comment type="catalytic activity">
    <reaction evidence="1 11">
        <text>Endohydrolysis of beta-(1-&gt;4)-linkages between D-glucosamine residues in a partly acetylated chitosan.</text>
        <dbReference type="EC" id="3.2.1.132"/>
    </reaction>
</comment>
<protein>
    <recommendedName>
        <fullName evidence="11">Endo-chitosanase</fullName>
        <ecNumber evidence="11">3.2.1.132</ecNumber>
    </recommendedName>
</protein>
<dbReference type="PANTHER" id="PTHR42061:SF4">
    <property type="entry name" value="ENDO-CHITOSANASE"/>
    <property type="match status" value="1"/>
</dbReference>
<dbReference type="GO" id="GO:0016977">
    <property type="term" value="F:chitosanase activity"/>
    <property type="evidence" value="ECO:0007669"/>
    <property type="project" value="UniProtKB-EC"/>
</dbReference>
<dbReference type="GeneID" id="37118795"/>
<sequence>MAYKNTLGLATLALAGSGMAQSVTGSDYNYPHAGPPASFFAASSTIPVAALKAAAAKASDVPAKATYPVNTNDDSPLSTIHSDWTHFSEGAAYSWVADMDVDCDGKDEACKGNGDGQSETNWGALAAYEVPWIVIPDHFLTANTKALPGNNVAAVIWKSQLNQPSDGKMYYGILGDSNGDDPEVTGEASWLMARTCFPDDDLNGDNGHVPADVTYIVFTGDDAVLPSSALNEHYVTNFSTLRSMGDKLVSALAENLGLSGSSSSGSSGSGSGSSSSCSWSGHCAGATCSSDDDCSDALACVSGICSSGSTGSKTTLTTAAAPTATCSWSGHCAGATCSSDDDCSDALTCKSGVCSSGSGSGSATTTAATSAATCSWSGHCAGATCSSDDDCSDELACKSGVCSTDSSVETCSWKGHCEGATCSSDDDCSDALSCKSGTCSA</sequence>
<evidence type="ECO:0000256" key="4">
    <source>
        <dbReference type="ARBA" id="ARBA00022525"/>
    </source>
</evidence>
<evidence type="ECO:0000256" key="9">
    <source>
        <dbReference type="ARBA" id="ARBA00023326"/>
    </source>
</evidence>
<dbReference type="Pfam" id="PF07335">
    <property type="entry name" value="Glyco_hydro_75"/>
    <property type="match status" value="1"/>
</dbReference>
<evidence type="ECO:0000256" key="2">
    <source>
        <dbReference type="ARBA" id="ARBA00004613"/>
    </source>
</evidence>
<dbReference type="EC" id="3.2.1.132" evidence="11"/>
<evidence type="ECO:0000256" key="1">
    <source>
        <dbReference type="ARBA" id="ARBA00000405"/>
    </source>
</evidence>
<comment type="function">
    <text evidence="10">Chitosanase catalyzing the endo-type cleavage of chitosan, the deacylated form of chitin. Chitosanase may be crucial in the degradation of the deacetylated portion of chitin in the fungal cell wall. Chitoolisaccharides produced by the hydrolysis of partially N-acetylated chitosan are known to have many biological activities, including antibacterial activity, immune-enhancing effects, and elicitor activity.</text>
</comment>
<dbReference type="RefSeq" id="XP_025462064.1">
    <property type="nucleotide sequence ID" value="XM_025616652.1"/>
</dbReference>
<evidence type="ECO:0000256" key="7">
    <source>
        <dbReference type="ARBA" id="ARBA00023277"/>
    </source>
</evidence>
<dbReference type="PANTHER" id="PTHR42061">
    <property type="entry name" value="ENDO-CHITOSANASE"/>
    <property type="match status" value="1"/>
</dbReference>
<accession>A0A317V1R7</accession>
<comment type="similarity">
    <text evidence="3 11">Belongs to the glycosyl hydrolase 75 family.</text>
</comment>
<dbReference type="AlphaFoldDB" id="A0A317V1R7"/>
<evidence type="ECO:0000313" key="13">
    <source>
        <dbReference type="Proteomes" id="UP000246702"/>
    </source>
</evidence>
<comment type="caution">
    <text evidence="12">The sequence shown here is derived from an EMBL/GenBank/DDBJ whole genome shotgun (WGS) entry which is preliminary data.</text>
</comment>